<dbReference type="AlphaFoldDB" id="A0A264W581"/>
<dbReference type="OrthoDB" id="2412610at2"/>
<evidence type="ECO:0000313" key="2">
    <source>
        <dbReference type="Proteomes" id="UP000217065"/>
    </source>
</evidence>
<dbReference type="RefSeq" id="WP_094941950.1">
    <property type="nucleotide sequence ID" value="NZ_NOKQ01000187.1"/>
</dbReference>
<dbReference type="Pfam" id="PF09911">
    <property type="entry name" value="DUF2140"/>
    <property type="match status" value="1"/>
</dbReference>
<proteinExistence type="predicted"/>
<evidence type="ECO:0008006" key="3">
    <source>
        <dbReference type="Google" id="ProtNLM"/>
    </source>
</evidence>
<dbReference type="EMBL" id="NOKQ01000187">
    <property type="protein sequence ID" value="OZS78715.1"/>
    <property type="molecule type" value="Genomic_DNA"/>
</dbReference>
<organism evidence="1 2">
    <name type="scientific">Tetzosporium hominis</name>
    <dbReference type="NCBI Taxonomy" id="2020506"/>
    <lineage>
        <taxon>Bacteria</taxon>
        <taxon>Bacillati</taxon>
        <taxon>Bacillota</taxon>
        <taxon>Bacilli</taxon>
        <taxon>Bacillales</taxon>
        <taxon>Caryophanaceae</taxon>
        <taxon>Tetzosporium</taxon>
    </lineage>
</organism>
<keyword evidence="2" id="KW-1185">Reference proteome</keyword>
<dbReference type="Proteomes" id="UP000217065">
    <property type="component" value="Unassembled WGS sequence"/>
</dbReference>
<sequence length="191" mass="21190">MNKWKIAFFVLVVALILGAVWLVNMISTESESYELAERAAATSGGELRVQTTKSDFEALANKYIQEAVENQPIPLELTVDNQIALVSELTVFTLTIPVQMYFDPIVKEDGNIQLKQDKVDIGQLSIPPEQVLKLLRDSIDLPTWMVVSPADESVFIDLGGLPIDGDFDIRAEKIDLENDEIILSVTVPTTN</sequence>
<name>A0A264W581_9BACL</name>
<comment type="caution">
    <text evidence="1">The sequence shown here is derived from an EMBL/GenBank/DDBJ whole genome shotgun (WGS) entry which is preliminary data.</text>
</comment>
<gene>
    <name evidence="1" type="ORF">CF394_04025</name>
</gene>
<dbReference type="InterPro" id="IPR018672">
    <property type="entry name" value="DUF2140"/>
</dbReference>
<protein>
    <recommendedName>
        <fullName evidence="3">DUF2140 domain-containing protein</fullName>
    </recommendedName>
</protein>
<evidence type="ECO:0000313" key="1">
    <source>
        <dbReference type="EMBL" id="OZS78715.1"/>
    </source>
</evidence>
<accession>A0A264W581</accession>
<reference evidence="1 2" key="1">
    <citation type="submission" date="2017-07" db="EMBL/GenBank/DDBJ databases">
        <title>Tetzosporium hominis gen.nov. sp.nov.</title>
        <authorList>
            <person name="Tetz G."/>
            <person name="Tetz V."/>
        </authorList>
    </citation>
    <scope>NUCLEOTIDE SEQUENCE [LARGE SCALE GENOMIC DNA]</scope>
    <source>
        <strain evidence="1 2">VT-49</strain>
    </source>
</reference>